<dbReference type="SMART" id="SM00248">
    <property type="entry name" value="ANK"/>
    <property type="match status" value="5"/>
</dbReference>
<feature type="compositionally biased region" description="Low complexity" evidence="8">
    <location>
        <begin position="719"/>
        <end position="736"/>
    </location>
</feature>
<comment type="similarity">
    <text evidence="2">Belongs to the SLC34A transporter family.</text>
</comment>
<keyword evidence="7" id="KW-0040">ANK repeat</keyword>
<evidence type="ECO:0000256" key="7">
    <source>
        <dbReference type="PROSITE-ProRule" id="PRU00023"/>
    </source>
</evidence>
<dbReference type="Pfam" id="PF02690">
    <property type="entry name" value="Na_Pi_cotrans"/>
    <property type="match status" value="1"/>
</dbReference>
<dbReference type="GO" id="GO:0016324">
    <property type="term" value="C:apical plasma membrane"/>
    <property type="evidence" value="ECO:0007669"/>
    <property type="project" value="UniProtKB-SubCell"/>
</dbReference>
<feature type="region of interest" description="Disordered" evidence="8">
    <location>
        <begin position="558"/>
        <end position="582"/>
    </location>
</feature>
<dbReference type="SUPFAM" id="SSF48403">
    <property type="entry name" value="Ankyrin repeat"/>
    <property type="match status" value="1"/>
</dbReference>
<gene>
    <name evidence="10" type="ORF">TCAL_12309</name>
</gene>
<dbReference type="EMBL" id="VCGU01000004">
    <property type="protein sequence ID" value="TRY76661.1"/>
    <property type="molecule type" value="Genomic_DNA"/>
</dbReference>
<feature type="transmembrane region" description="Helical" evidence="9">
    <location>
        <begin position="986"/>
        <end position="1008"/>
    </location>
</feature>
<dbReference type="STRING" id="6832.A0A553PG55"/>
<evidence type="ECO:0000256" key="2">
    <source>
        <dbReference type="ARBA" id="ARBA00005808"/>
    </source>
</evidence>
<dbReference type="GO" id="GO:0044341">
    <property type="term" value="P:sodium-dependent phosphate transport"/>
    <property type="evidence" value="ECO:0007669"/>
    <property type="project" value="InterPro"/>
</dbReference>
<dbReference type="InterPro" id="IPR002110">
    <property type="entry name" value="Ankyrin_rpt"/>
</dbReference>
<dbReference type="Gene3D" id="1.25.40.20">
    <property type="entry name" value="Ankyrin repeat-containing domain"/>
    <property type="match status" value="1"/>
</dbReference>
<feature type="transmembrane region" description="Helical" evidence="9">
    <location>
        <begin position="1176"/>
        <end position="1198"/>
    </location>
</feature>
<evidence type="ECO:0000256" key="6">
    <source>
        <dbReference type="ARBA" id="ARBA00023136"/>
    </source>
</evidence>
<reference evidence="10 11" key="1">
    <citation type="journal article" date="2018" name="Nat. Ecol. Evol.">
        <title>Genomic signatures of mitonuclear coevolution across populations of Tigriopus californicus.</title>
        <authorList>
            <person name="Barreto F.S."/>
            <person name="Watson E.T."/>
            <person name="Lima T.G."/>
            <person name="Willett C.S."/>
            <person name="Edmands S."/>
            <person name="Li W."/>
            <person name="Burton R.S."/>
        </authorList>
    </citation>
    <scope>NUCLEOTIDE SEQUENCE [LARGE SCALE GENOMIC DNA]</scope>
    <source>
        <strain evidence="10 11">San Diego</strain>
    </source>
</reference>
<feature type="repeat" description="ANK" evidence="7">
    <location>
        <begin position="80"/>
        <end position="112"/>
    </location>
</feature>
<dbReference type="PANTHER" id="PTHR10010">
    <property type="entry name" value="SOLUTE CARRIER FAMILY 34 SODIUM PHOSPHATE , MEMBER 2-RELATED"/>
    <property type="match status" value="1"/>
</dbReference>
<accession>A0A553PG55</accession>
<keyword evidence="4 9" id="KW-0812">Transmembrane</keyword>
<sequence length="1282" mass="142733">MCKRQRNDKSAAQVSTESLMAGFGILHLMHLINFNNAIGLNGIQDRFCPPRNDESCSSRSSWNLLMMSTSKGRMTNKSRTGHTALQRAASEGHLEVVKQLIERSSAIDHQDEVHGNTALHEAAWKGFSRTVEFLCKSKSNYYLRNRGGFSPLHLCCQNGHNETCRMLLRAGCKPNIKNNYGDTPLHTAARYGHAGVARILISAKCNPNLQNKNGDTPMHIAAAMGRRKLVRILLESHELNPDATNQQNEKPVEIAKRKGHVEITELLENPPPKPPKKHRSSSKNTPLSPYGCHYYPDMIDFPEPDPNSLPEEPLQNGEQYFLDLAGNIKKGPVSTNYTCYCAPLLHRVEKKMDRNKKEMFRHLDHTHGKLVSRISHLEKRTKDQLGHLSNNMKETFAQERIECQDRMERRAIRDRIAIERQSGVRDMILRGDLSAWLEKRVSELEKISSMKSNEDAAFMRTLLRSSKRRKRAFMAEIQSGTLRRTASEDYLPGEDFQESQQDIVVDELTLPPNLQELRVSDHPHDNYPGPPIRVRRNSAGDETNMFYDFGDFNVKELSNHNHSQPGHYPGLQPQASPGDIISYSTNSESTVVSNLKPWPRQHPKGLPSTESSNVIYQNFNPPRSLKAQLPIPPPKPTKLPPMLPPKHQMPPPYRPPPFQYNAHLFKGTGGGGNGLFLPSIGEDHFLGSTHPLVLGSLTKTTSDGGSHDSHNDSGYCTRPGGNSSGPSPSLSGSQGRPDSRGINLDFPAGDPTPSLREQHGLPGQLEIGPRIRQLQTQLSLTRLEHSGPEVTSAQGSLGLYFSVSKLLRKYLNSSKMAQSDTSSENSEKGSKALRVAFTVLKILAILGLLYLFICSLDLMSVSFRLIVGKATGLLANVEAFNNPMICLMIGIIGTVAVQSSSTFTSIIISLSASAGVAHGIVPSNATEIKILKYITEPFTDLIVQIDSDVLNDWSTNIENNATTLLEDCDAKDCFYLFELFASLPDWALGLILVIASLIILVGSLMIMVKILNSLLQGAIAVVIKKVLNPRFESKVLNYLYGYLNIVVGACLTFVVQSSSVFTSTLTPLVGIGLLEIETCYPLFLGSNIGTTSTGMLAALATSVNFDKAITVAFVHLFFNLMAIVLFYPIPFTRIPIDLCKILGNTTAKYRWFAFVYLVGMFILLPIYVVLISLNNIVFIIMFTISILILVFVIVVNVLQRKSWAKKSLSKVRLDTWDFLPKWMHSLGYWDRIFSKIDACSKYRDKDVKSERSKNSTFEDIDLENGETNEGFEKDQNEGQKAS</sequence>
<comment type="subcellular location">
    <subcellularLocation>
        <location evidence="1">Apical cell membrane</location>
        <topology evidence="1">Multi-pass membrane protein</topology>
    </subcellularLocation>
</comment>
<keyword evidence="3" id="KW-1003">Cell membrane</keyword>
<evidence type="ECO:0000256" key="4">
    <source>
        <dbReference type="ARBA" id="ARBA00022692"/>
    </source>
</evidence>
<dbReference type="PROSITE" id="PS50297">
    <property type="entry name" value="ANK_REP_REGION"/>
    <property type="match status" value="4"/>
</dbReference>
<feature type="repeat" description="ANK" evidence="7">
    <location>
        <begin position="180"/>
        <end position="212"/>
    </location>
</feature>
<evidence type="ECO:0000256" key="3">
    <source>
        <dbReference type="ARBA" id="ARBA00022475"/>
    </source>
</evidence>
<keyword evidence="11" id="KW-1185">Reference proteome</keyword>
<feature type="compositionally biased region" description="Basic and acidic residues" evidence="8">
    <location>
        <begin position="1270"/>
        <end position="1282"/>
    </location>
</feature>
<feature type="transmembrane region" description="Helical" evidence="9">
    <location>
        <begin position="1149"/>
        <end position="1170"/>
    </location>
</feature>
<feature type="repeat" description="ANK" evidence="7">
    <location>
        <begin position="213"/>
        <end position="235"/>
    </location>
</feature>
<dbReference type="Pfam" id="PF00023">
    <property type="entry name" value="Ank"/>
    <property type="match status" value="1"/>
</dbReference>
<feature type="region of interest" description="Disordered" evidence="8">
    <location>
        <begin position="1244"/>
        <end position="1282"/>
    </location>
</feature>
<dbReference type="GO" id="GO:0005436">
    <property type="term" value="F:sodium:phosphate symporter activity"/>
    <property type="evidence" value="ECO:0007669"/>
    <property type="project" value="InterPro"/>
</dbReference>
<dbReference type="InterPro" id="IPR036770">
    <property type="entry name" value="Ankyrin_rpt-contain_sf"/>
</dbReference>
<feature type="repeat" description="ANK" evidence="7">
    <location>
        <begin position="114"/>
        <end position="146"/>
    </location>
</feature>
<dbReference type="PANTHER" id="PTHR10010:SF46">
    <property type="entry name" value="SODIUM-DEPENDENT PHOSPHATE TRANSPORT PROTEIN 2B"/>
    <property type="match status" value="1"/>
</dbReference>
<keyword evidence="5 9" id="KW-1133">Transmembrane helix</keyword>
<organism evidence="10 11">
    <name type="scientific">Tigriopus californicus</name>
    <name type="common">Marine copepod</name>
    <dbReference type="NCBI Taxonomy" id="6832"/>
    <lineage>
        <taxon>Eukaryota</taxon>
        <taxon>Metazoa</taxon>
        <taxon>Ecdysozoa</taxon>
        <taxon>Arthropoda</taxon>
        <taxon>Crustacea</taxon>
        <taxon>Multicrustacea</taxon>
        <taxon>Hexanauplia</taxon>
        <taxon>Copepoda</taxon>
        <taxon>Harpacticoida</taxon>
        <taxon>Harpacticidae</taxon>
        <taxon>Tigriopus</taxon>
    </lineage>
</organism>
<evidence type="ECO:0000256" key="5">
    <source>
        <dbReference type="ARBA" id="ARBA00022989"/>
    </source>
</evidence>
<dbReference type="Pfam" id="PF12796">
    <property type="entry name" value="Ank_2"/>
    <property type="match status" value="2"/>
</dbReference>
<evidence type="ECO:0000313" key="11">
    <source>
        <dbReference type="Proteomes" id="UP000318571"/>
    </source>
</evidence>
<name>A0A553PG55_TIGCA</name>
<evidence type="ECO:0000313" key="10">
    <source>
        <dbReference type="EMBL" id="TRY76661.1"/>
    </source>
</evidence>
<dbReference type="PROSITE" id="PS50088">
    <property type="entry name" value="ANK_REPEAT"/>
    <property type="match status" value="5"/>
</dbReference>
<comment type="caution">
    <text evidence="10">The sequence shown here is derived from an EMBL/GenBank/DDBJ whole genome shotgun (WGS) entry which is preliminary data.</text>
</comment>
<keyword evidence="6 9" id="KW-0472">Membrane</keyword>
<evidence type="ECO:0000256" key="1">
    <source>
        <dbReference type="ARBA" id="ARBA00004424"/>
    </source>
</evidence>
<evidence type="ECO:0000256" key="8">
    <source>
        <dbReference type="SAM" id="MobiDB-lite"/>
    </source>
</evidence>
<feature type="compositionally biased region" description="Basic and acidic residues" evidence="8">
    <location>
        <begin position="1244"/>
        <end position="1253"/>
    </location>
</feature>
<protein>
    <submittedName>
        <fullName evidence="10">Uncharacterized protein</fullName>
    </submittedName>
</protein>
<feature type="region of interest" description="Disordered" evidence="8">
    <location>
        <begin position="265"/>
        <end position="287"/>
    </location>
</feature>
<feature type="transmembrane region" description="Helical" evidence="9">
    <location>
        <begin position="1108"/>
        <end position="1129"/>
    </location>
</feature>
<feature type="compositionally biased region" description="Polar residues" evidence="8">
    <location>
        <begin position="608"/>
        <end position="621"/>
    </location>
</feature>
<dbReference type="Proteomes" id="UP000318571">
    <property type="component" value="Chromosome 5"/>
</dbReference>
<proteinExistence type="inferred from homology"/>
<feature type="region of interest" description="Disordered" evidence="8">
    <location>
        <begin position="697"/>
        <end position="768"/>
    </location>
</feature>
<dbReference type="InterPro" id="IPR003841">
    <property type="entry name" value="Na/Pi_transpt"/>
</dbReference>
<feature type="transmembrane region" description="Helical" evidence="9">
    <location>
        <begin position="1035"/>
        <end position="1055"/>
    </location>
</feature>
<evidence type="ECO:0000256" key="9">
    <source>
        <dbReference type="SAM" id="Phobius"/>
    </source>
</evidence>
<feature type="compositionally biased region" description="Pro residues" evidence="8">
    <location>
        <begin position="630"/>
        <end position="653"/>
    </location>
</feature>
<feature type="region of interest" description="Disordered" evidence="8">
    <location>
        <begin position="597"/>
        <end position="653"/>
    </location>
</feature>
<feature type="repeat" description="ANK" evidence="7">
    <location>
        <begin position="147"/>
        <end position="179"/>
    </location>
</feature>